<dbReference type="Gene3D" id="3.10.450.50">
    <property type="match status" value="1"/>
</dbReference>
<dbReference type="InterPro" id="IPR037401">
    <property type="entry name" value="SnoaL-like"/>
</dbReference>
<sequence>MAEHPDSAVVRRGYQAFSDGDMETLRSLMTSDCTHHSPGRSRMSGHFKGTDNILRHYGQLMEFTHGTFEITLHDVYVDGRGHAMSHHTWHADGLDRGLEMKGGLFFTLVGGKITDIDECVASIEESDAFWGSD</sequence>
<reference evidence="2" key="1">
    <citation type="submission" date="2024-05" db="EMBL/GenBank/DDBJ databases">
        <title>Whole genome shotgun sequence of Streptomyces hydrogenans NBRC 13475.</title>
        <authorList>
            <person name="Komaki H."/>
            <person name="Tamura T."/>
        </authorList>
    </citation>
    <scope>NUCLEOTIDE SEQUENCE</scope>
    <source>
        <strain evidence="2">NBRC 13475</strain>
    </source>
</reference>
<dbReference type="GeneID" id="94006245"/>
<feature type="domain" description="SnoaL-like" evidence="1">
    <location>
        <begin position="10"/>
        <end position="115"/>
    </location>
</feature>
<dbReference type="SUPFAM" id="SSF54427">
    <property type="entry name" value="NTF2-like"/>
    <property type="match status" value="1"/>
</dbReference>
<dbReference type="InterPro" id="IPR032710">
    <property type="entry name" value="NTF2-like_dom_sf"/>
</dbReference>
<dbReference type="RefSeq" id="WP_190226039.1">
    <property type="nucleotide sequence ID" value="NZ_BNBS01000147.1"/>
</dbReference>
<dbReference type="Proteomes" id="UP001052739">
    <property type="component" value="Unassembled WGS sequence"/>
</dbReference>
<proteinExistence type="predicted"/>
<dbReference type="EMBL" id="BNDW01000035">
    <property type="protein sequence ID" value="GHI23261.1"/>
    <property type="molecule type" value="Genomic_DNA"/>
</dbReference>
<name>A0ABQ3PE31_9ACTN</name>
<protein>
    <recommendedName>
        <fullName evidence="1">SnoaL-like domain-containing protein</fullName>
    </recommendedName>
</protein>
<organism evidence="2 3">
    <name type="scientific">Streptomyces hydrogenans</name>
    <dbReference type="NCBI Taxonomy" id="1873719"/>
    <lineage>
        <taxon>Bacteria</taxon>
        <taxon>Bacillati</taxon>
        <taxon>Actinomycetota</taxon>
        <taxon>Actinomycetes</taxon>
        <taxon>Kitasatosporales</taxon>
        <taxon>Streptomycetaceae</taxon>
        <taxon>Streptomyces</taxon>
    </lineage>
</organism>
<dbReference type="Pfam" id="PF12680">
    <property type="entry name" value="SnoaL_2"/>
    <property type="match status" value="1"/>
</dbReference>
<evidence type="ECO:0000259" key="1">
    <source>
        <dbReference type="Pfam" id="PF12680"/>
    </source>
</evidence>
<evidence type="ECO:0000313" key="2">
    <source>
        <dbReference type="EMBL" id="GHI23261.1"/>
    </source>
</evidence>
<accession>A0ABQ3PE31</accession>
<evidence type="ECO:0000313" key="3">
    <source>
        <dbReference type="Proteomes" id="UP001052739"/>
    </source>
</evidence>
<keyword evidence="3" id="KW-1185">Reference proteome</keyword>
<comment type="caution">
    <text evidence="2">The sequence shown here is derived from an EMBL/GenBank/DDBJ whole genome shotgun (WGS) entry which is preliminary data.</text>
</comment>
<gene>
    <name evidence="2" type="ORF">Shyd_46320</name>
</gene>